<dbReference type="Proteomes" id="UP000070394">
    <property type="component" value="Unassembled WGS sequence"/>
</dbReference>
<dbReference type="RefSeq" id="WP_060930494.1">
    <property type="nucleotide sequence ID" value="NZ_KQ959776.1"/>
</dbReference>
<reference evidence="4" key="1">
    <citation type="submission" date="2016-01" db="EMBL/GenBank/DDBJ databases">
        <authorList>
            <person name="Mitreva M."/>
            <person name="Pepin K.H."/>
            <person name="Mihindukulasuriya K.A."/>
            <person name="Fulton R."/>
            <person name="Fronick C."/>
            <person name="O'Laughlin M."/>
            <person name="Miner T."/>
            <person name="Herter B."/>
            <person name="Rosa B.A."/>
            <person name="Cordes M."/>
            <person name="Tomlinson C."/>
            <person name="Wollam A."/>
            <person name="Palsikar V.B."/>
            <person name="Mardis E.R."/>
            <person name="Wilson R.K."/>
        </authorList>
    </citation>
    <scope>NUCLEOTIDE SEQUENCE [LARGE SCALE GENOMIC DNA]</scope>
    <source>
        <strain evidence="4">DNF00896</strain>
    </source>
</reference>
<comment type="caution">
    <text evidence="3">The sequence shown here is derived from an EMBL/GenBank/DDBJ whole genome shotgun (WGS) entry which is preliminary data.</text>
</comment>
<accession>A0A133ZY24</accession>
<proteinExistence type="predicted"/>
<dbReference type="STRING" id="467210.HMPREF1866_00544"/>
<organism evidence="3 4">
    <name type="scientific">Lachnoanaerobaculum saburreum</name>
    <dbReference type="NCBI Taxonomy" id="467210"/>
    <lineage>
        <taxon>Bacteria</taxon>
        <taxon>Bacillati</taxon>
        <taxon>Bacillota</taxon>
        <taxon>Clostridia</taxon>
        <taxon>Lachnospirales</taxon>
        <taxon>Lachnospiraceae</taxon>
        <taxon>Lachnoanaerobaculum</taxon>
    </lineage>
</organism>
<protein>
    <submittedName>
        <fullName evidence="3">Uncharacterized protein</fullName>
    </submittedName>
</protein>
<dbReference type="OrthoDB" id="2035095at2"/>
<feature type="transmembrane region" description="Helical" evidence="2">
    <location>
        <begin position="21"/>
        <end position="38"/>
    </location>
</feature>
<feature type="region of interest" description="Disordered" evidence="1">
    <location>
        <begin position="219"/>
        <end position="259"/>
    </location>
</feature>
<keyword evidence="4" id="KW-1185">Reference proteome</keyword>
<feature type="compositionally biased region" description="Basic and acidic residues" evidence="1">
    <location>
        <begin position="246"/>
        <end position="259"/>
    </location>
</feature>
<evidence type="ECO:0000256" key="1">
    <source>
        <dbReference type="SAM" id="MobiDB-lite"/>
    </source>
</evidence>
<keyword evidence="2" id="KW-0812">Transmembrane</keyword>
<evidence type="ECO:0000313" key="3">
    <source>
        <dbReference type="EMBL" id="KXB60359.1"/>
    </source>
</evidence>
<keyword evidence="2" id="KW-1133">Transmembrane helix</keyword>
<evidence type="ECO:0000256" key="2">
    <source>
        <dbReference type="SAM" id="Phobius"/>
    </source>
</evidence>
<name>A0A133ZY24_9FIRM</name>
<dbReference type="AlphaFoldDB" id="A0A133ZY24"/>
<evidence type="ECO:0000313" key="4">
    <source>
        <dbReference type="Proteomes" id="UP000070394"/>
    </source>
</evidence>
<gene>
    <name evidence="3" type="ORF">HMPREF1866_00544</name>
</gene>
<dbReference type="PATRIC" id="fig|467210.3.peg.537"/>
<sequence length="259" mass="29283">MADETNVNEKPKKRRFSKLKYIIAFIFVNVIIFFAVTSQPKFEVSVEAVENSKTVDIKVVQKSFFPLKSFTMMLDNEPLSFTKNGNTYEATATKNGTLEVVATNLNTMSQTIYEKIDKIDSTAPTIFAQLVKKGELNITFEDTHSDIDYDNIYAIDSNDKKILPTKLDKDEGRATFDFDTYGIKAYVSDTAGNQGAVDFNNSEINQTKLISAEGTEVNDIPVDERQNNENDISDETTFDVGNLNEKPPKKNDDYLYEKH</sequence>
<keyword evidence="2" id="KW-0472">Membrane</keyword>
<dbReference type="EMBL" id="LSDA01000014">
    <property type="protein sequence ID" value="KXB60359.1"/>
    <property type="molecule type" value="Genomic_DNA"/>
</dbReference>